<feature type="domain" description="AMP-binding enzyme C-terminal" evidence="16">
    <location>
        <begin position="467"/>
        <end position="541"/>
    </location>
</feature>
<evidence type="ECO:0000256" key="10">
    <source>
        <dbReference type="ARBA" id="ARBA00023098"/>
    </source>
</evidence>
<keyword evidence="5 17" id="KW-0436">Ligase</keyword>
<feature type="domain" description="AMP-dependent synthetase/ligase" evidence="15">
    <location>
        <begin position="27"/>
        <end position="416"/>
    </location>
</feature>
<evidence type="ECO:0000256" key="11">
    <source>
        <dbReference type="ARBA" id="ARBA00023136"/>
    </source>
</evidence>
<comment type="pathway">
    <text evidence="3">Lipid metabolism; fatty acid beta-oxidation.</text>
</comment>
<keyword evidence="6" id="KW-0547">Nucleotide-binding</keyword>
<protein>
    <recommendedName>
        <fullName evidence="13">Long-chain-fatty-acid--CoA ligase</fullName>
        <ecNumber evidence="12">6.2.1.3</ecNumber>
    </recommendedName>
    <alternativeName>
        <fullName evidence="14">Long-chain acyl-CoA synthetase</fullName>
    </alternativeName>
</protein>
<comment type="cofactor">
    <cofactor evidence="1">
        <name>Mg(2+)</name>
        <dbReference type="ChEBI" id="CHEBI:18420"/>
    </cofactor>
</comment>
<dbReference type="InterPro" id="IPR000873">
    <property type="entry name" value="AMP-dep_synth/lig_dom"/>
</dbReference>
<accession>A0A1D9LJ04</accession>
<dbReference type="PROSITE" id="PS00455">
    <property type="entry name" value="AMP_BINDING"/>
    <property type="match status" value="1"/>
</dbReference>
<dbReference type="InterPro" id="IPR020845">
    <property type="entry name" value="AMP-binding_CS"/>
</dbReference>
<evidence type="ECO:0000313" key="17">
    <source>
        <dbReference type="EMBL" id="AOZ51174.1"/>
    </source>
</evidence>
<dbReference type="InterPro" id="IPR045851">
    <property type="entry name" value="AMP-bd_C_sf"/>
</dbReference>
<dbReference type="InterPro" id="IPR025110">
    <property type="entry name" value="AMP-bd_C"/>
</dbReference>
<dbReference type="CDD" id="cd05936">
    <property type="entry name" value="FC-FACS_FadD_like"/>
    <property type="match status" value="1"/>
</dbReference>
<gene>
    <name evidence="17" type="ORF">BKX93_14975</name>
</gene>
<evidence type="ECO:0000256" key="5">
    <source>
        <dbReference type="ARBA" id="ARBA00022598"/>
    </source>
</evidence>
<evidence type="ECO:0000256" key="6">
    <source>
        <dbReference type="ARBA" id="ARBA00022741"/>
    </source>
</evidence>
<dbReference type="Gene3D" id="3.40.50.12780">
    <property type="entry name" value="N-terminal domain of ligase-like"/>
    <property type="match status" value="1"/>
</dbReference>
<dbReference type="InterPro" id="IPR050237">
    <property type="entry name" value="ATP-dep_AMP-bd_enzyme"/>
</dbReference>
<dbReference type="FunFam" id="3.40.50.12780:FF:000003">
    <property type="entry name" value="Long-chain-fatty-acid--CoA ligase FadD"/>
    <property type="match status" value="1"/>
</dbReference>
<name>A0A1D9LJ04_9NEIS</name>
<dbReference type="SUPFAM" id="SSF56801">
    <property type="entry name" value="Acetyl-CoA synthetase-like"/>
    <property type="match status" value="1"/>
</dbReference>
<dbReference type="GO" id="GO:0016020">
    <property type="term" value="C:membrane"/>
    <property type="evidence" value="ECO:0007669"/>
    <property type="project" value="UniProtKB-SubCell"/>
</dbReference>
<dbReference type="RefSeq" id="WP_046155287.1">
    <property type="nucleotide sequence ID" value="NZ_CP017707.1"/>
</dbReference>
<dbReference type="Pfam" id="PF13193">
    <property type="entry name" value="AMP-binding_C"/>
    <property type="match status" value="1"/>
</dbReference>
<evidence type="ECO:0000256" key="13">
    <source>
        <dbReference type="ARBA" id="ARBA00039545"/>
    </source>
</evidence>
<evidence type="ECO:0000259" key="16">
    <source>
        <dbReference type="Pfam" id="PF13193"/>
    </source>
</evidence>
<dbReference type="FunFam" id="3.30.300.30:FF:000006">
    <property type="entry name" value="Long-chain-fatty-acid--CoA ligase FadD"/>
    <property type="match status" value="1"/>
</dbReference>
<dbReference type="PANTHER" id="PTHR43767:SF8">
    <property type="entry name" value="LONG-CHAIN-FATTY-ACID--COA LIGASE"/>
    <property type="match status" value="1"/>
</dbReference>
<evidence type="ECO:0000256" key="14">
    <source>
        <dbReference type="ARBA" id="ARBA00042773"/>
    </source>
</evidence>
<dbReference type="KEGG" id="cvc:BKX93_14975"/>
<dbReference type="GO" id="GO:0004467">
    <property type="term" value="F:long-chain fatty acid-CoA ligase activity"/>
    <property type="evidence" value="ECO:0007669"/>
    <property type="project" value="UniProtKB-EC"/>
</dbReference>
<reference evidence="17 18" key="1">
    <citation type="submission" date="2016-10" db="EMBL/GenBank/DDBJ databases">
        <title>Chromobacterium muskegensis sp. nov., an insecticidal bacterium isolated from Sphagnum bogs.</title>
        <authorList>
            <person name="Sparks M.E."/>
            <person name="Blackburn M.B."/>
            <person name="Gundersen-Rindal D.E."/>
            <person name="Mitchell A."/>
            <person name="Farrar R."/>
            <person name="Kuhar D."/>
        </authorList>
    </citation>
    <scope>NUCLEOTIDE SEQUENCE [LARGE SCALE GENOMIC DNA]</scope>
    <source>
        <strain evidence="17 18">21-1</strain>
    </source>
</reference>
<evidence type="ECO:0000256" key="8">
    <source>
        <dbReference type="ARBA" id="ARBA00022840"/>
    </source>
</evidence>
<dbReference type="AlphaFoldDB" id="A0A1D9LJ04"/>
<comment type="subcellular location">
    <subcellularLocation>
        <location evidence="2">Membrane</location>
        <topology evidence="2">Peripheral membrane protein</topology>
    </subcellularLocation>
</comment>
<keyword evidence="10" id="KW-0443">Lipid metabolism</keyword>
<evidence type="ECO:0000256" key="9">
    <source>
        <dbReference type="ARBA" id="ARBA00022842"/>
    </source>
</evidence>
<evidence type="ECO:0000256" key="7">
    <source>
        <dbReference type="ARBA" id="ARBA00022832"/>
    </source>
</evidence>
<dbReference type="GO" id="GO:0005524">
    <property type="term" value="F:ATP binding"/>
    <property type="evidence" value="ECO:0007669"/>
    <property type="project" value="UniProtKB-KW"/>
</dbReference>
<evidence type="ECO:0000256" key="12">
    <source>
        <dbReference type="ARBA" id="ARBA00026121"/>
    </source>
</evidence>
<comment type="similarity">
    <text evidence="4">Belongs to the ATP-dependent AMP-binding enzyme family.</text>
</comment>
<evidence type="ECO:0000256" key="3">
    <source>
        <dbReference type="ARBA" id="ARBA00005005"/>
    </source>
</evidence>
<keyword evidence="7" id="KW-0276">Fatty acid metabolism</keyword>
<evidence type="ECO:0000259" key="15">
    <source>
        <dbReference type="Pfam" id="PF00501"/>
    </source>
</evidence>
<keyword evidence="9" id="KW-0460">Magnesium</keyword>
<dbReference type="PANTHER" id="PTHR43767">
    <property type="entry name" value="LONG-CHAIN-FATTY-ACID--COA LIGASE"/>
    <property type="match status" value="1"/>
</dbReference>
<keyword evidence="11" id="KW-0472">Membrane</keyword>
<dbReference type="EC" id="6.2.1.3" evidence="12"/>
<dbReference type="InterPro" id="IPR042099">
    <property type="entry name" value="ANL_N_sf"/>
</dbReference>
<dbReference type="Proteomes" id="UP000178776">
    <property type="component" value="Chromosome"/>
</dbReference>
<evidence type="ECO:0000256" key="1">
    <source>
        <dbReference type="ARBA" id="ARBA00001946"/>
    </source>
</evidence>
<organism evidence="17 18">
    <name type="scientific">Chromobacterium vaccinii</name>
    <dbReference type="NCBI Taxonomy" id="1108595"/>
    <lineage>
        <taxon>Bacteria</taxon>
        <taxon>Pseudomonadati</taxon>
        <taxon>Pseudomonadota</taxon>
        <taxon>Betaproteobacteria</taxon>
        <taxon>Neisseriales</taxon>
        <taxon>Chromobacteriaceae</taxon>
        <taxon>Chromobacterium</taxon>
    </lineage>
</organism>
<dbReference type="GeneID" id="68842510"/>
<dbReference type="Pfam" id="PF00501">
    <property type="entry name" value="AMP-binding"/>
    <property type="match status" value="1"/>
</dbReference>
<proteinExistence type="inferred from homology"/>
<dbReference type="EMBL" id="CP017707">
    <property type="protein sequence ID" value="AOZ51174.1"/>
    <property type="molecule type" value="Genomic_DNA"/>
</dbReference>
<keyword evidence="8" id="KW-0067">ATP-binding</keyword>
<sequence>MQDFARHPATPDRIDALSAASLGEMLAQTVARYPDHTAFHNMGRDLSYRELDRQSARLADYLTRGLGLRAGERVALMMPNLLQYPVALYAVLRAGLVAVNVNPLYTARELHHQLADSQARAIVVLENFAQVVQEARADTSLQHVVVTAVGDLLPAPKRWLVNAAVRYVKKLVPPYHLPGAVPFRRALAGGDAGRWRDARLAPDALAILQYTGGTTGLAKGAMLSHRNLLANVEQARLVLGGALLEGQTVVATPLPLYHVFALTVNCLLIARLGGNSLLITNPRDLDGLVAELARHPVNAFTGVNTLFNALTHHAGFAKLDFSRWRVAIGGGAAVQQAVAEAWQRTTGLVLLEGYGLTEASPLVSVNALAVERYTGTVGMPVPGTEVELRDDAGRPAADGEPGEVCVRGPQVMAGYWQRPEETAKVFHADGFFATGDIGVRTADGLLKLVDRKKDMVLVSGFNVYPNEVEDVVAQHPGVREVACIGVPDERSGEAVKIVVVRKDPSLQAEELLRHCRDNMTAYKVPRHVEFRDELPKSNVGKILRRELRSGQPA</sequence>
<evidence type="ECO:0000256" key="4">
    <source>
        <dbReference type="ARBA" id="ARBA00006432"/>
    </source>
</evidence>
<evidence type="ECO:0000256" key="2">
    <source>
        <dbReference type="ARBA" id="ARBA00004170"/>
    </source>
</evidence>
<dbReference type="STRING" id="1108595.BKX93_14975"/>
<dbReference type="Gene3D" id="3.30.300.30">
    <property type="match status" value="1"/>
</dbReference>
<evidence type="ECO:0000313" key="18">
    <source>
        <dbReference type="Proteomes" id="UP000178776"/>
    </source>
</evidence>